<dbReference type="AlphaFoldDB" id="A0A838LCT8"/>
<comment type="similarity">
    <text evidence="1">Belongs to the 'phage' integrase family.</text>
</comment>
<dbReference type="CDD" id="cd00796">
    <property type="entry name" value="INT_Rci_Hp1_C"/>
    <property type="match status" value="1"/>
</dbReference>
<keyword evidence="7" id="KW-1185">Reference proteome</keyword>
<dbReference type="InterPro" id="IPR011010">
    <property type="entry name" value="DNA_brk_join_enz"/>
</dbReference>
<dbReference type="InterPro" id="IPR025166">
    <property type="entry name" value="Integrase_DNA_bind_dom"/>
</dbReference>
<sequence length="386" mass="43427">MPKATLSPQFAMTATCPEGKKKVDYYCCGRTCLGLVLEVRSSGGRTWYLRFTDKYGSLRQMKIGRVEDVTWDQVKKTARKWRSEAVLGNDPAAQKAEAKAVLRYSELAARHIEEARTYARSIDNMDSNMRLHLLPRFGTMRLTEIDSRVVSQWLAEKRAQGLAEGTLVKLKALLGRSFELGARWGLAGCIPNPTRGIKMPRLDNARERFLTVEEAARLREAVAKSRNKRLPIIVGLLLCTGMRLMELLSAEWANVDLERRVLYLPKTKTKARYVPLSQAAIGLIGQIKRKKDARYLFPGRFDPKKHITSIKHSWDAARKEAGLSDVRLHDLRHSSASLMINSGIDLFTVGKVLGHSSYSSTQRYSHLANDTLIAAVEAGSSKLNWK</sequence>
<dbReference type="PANTHER" id="PTHR30629:SF2">
    <property type="entry name" value="PROPHAGE INTEGRASE INTS-RELATED"/>
    <property type="match status" value="1"/>
</dbReference>
<keyword evidence="3" id="KW-0238">DNA-binding</keyword>
<evidence type="ECO:0000313" key="7">
    <source>
        <dbReference type="Proteomes" id="UP000570166"/>
    </source>
</evidence>
<feature type="domain" description="Tyr recombinase" evidence="5">
    <location>
        <begin position="205"/>
        <end position="377"/>
    </location>
</feature>
<dbReference type="InterPro" id="IPR050808">
    <property type="entry name" value="Phage_Integrase"/>
</dbReference>
<dbReference type="PROSITE" id="PS51898">
    <property type="entry name" value="TYR_RECOMBINASE"/>
    <property type="match status" value="1"/>
</dbReference>
<protein>
    <submittedName>
        <fullName evidence="6">Tyrosine-type recombinase/integrase</fullName>
    </submittedName>
</protein>
<evidence type="ECO:0000259" key="5">
    <source>
        <dbReference type="PROSITE" id="PS51898"/>
    </source>
</evidence>
<evidence type="ECO:0000256" key="2">
    <source>
        <dbReference type="ARBA" id="ARBA00022908"/>
    </source>
</evidence>
<evidence type="ECO:0000256" key="4">
    <source>
        <dbReference type="ARBA" id="ARBA00023172"/>
    </source>
</evidence>
<name>A0A838LCT8_9SPHN</name>
<dbReference type="GO" id="GO:0006310">
    <property type="term" value="P:DNA recombination"/>
    <property type="evidence" value="ECO:0007669"/>
    <property type="project" value="UniProtKB-KW"/>
</dbReference>
<dbReference type="InterPro" id="IPR038488">
    <property type="entry name" value="Integrase_DNA-bd_sf"/>
</dbReference>
<dbReference type="InterPro" id="IPR010998">
    <property type="entry name" value="Integrase_recombinase_N"/>
</dbReference>
<dbReference type="Gene3D" id="1.10.150.130">
    <property type="match status" value="1"/>
</dbReference>
<evidence type="ECO:0000256" key="1">
    <source>
        <dbReference type="ARBA" id="ARBA00008857"/>
    </source>
</evidence>
<dbReference type="PANTHER" id="PTHR30629">
    <property type="entry name" value="PROPHAGE INTEGRASE"/>
    <property type="match status" value="1"/>
</dbReference>
<dbReference type="EMBL" id="JACEIB010000025">
    <property type="protein sequence ID" value="MBA2935308.1"/>
    <property type="molecule type" value="Genomic_DNA"/>
</dbReference>
<accession>A0A838LCT8</accession>
<keyword evidence="4" id="KW-0233">DNA recombination</keyword>
<dbReference type="RefSeq" id="WP_160365306.1">
    <property type="nucleotide sequence ID" value="NZ_JACEIB010000025.1"/>
</dbReference>
<proteinExistence type="inferred from homology"/>
<evidence type="ECO:0000256" key="3">
    <source>
        <dbReference type="ARBA" id="ARBA00023125"/>
    </source>
</evidence>
<dbReference type="InterPro" id="IPR002104">
    <property type="entry name" value="Integrase_catalytic"/>
</dbReference>
<keyword evidence="2" id="KW-0229">DNA integration</keyword>
<dbReference type="SUPFAM" id="SSF56349">
    <property type="entry name" value="DNA breaking-rejoining enzymes"/>
    <property type="match status" value="1"/>
</dbReference>
<dbReference type="Pfam" id="PF13356">
    <property type="entry name" value="Arm-DNA-bind_3"/>
    <property type="match status" value="1"/>
</dbReference>
<gene>
    <name evidence="6" type="ORF">HZF05_14565</name>
</gene>
<evidence type="ECO:0000313" key="6">
    <source>
        <dbReference type="EMBL" id="MBA2935308.1"/>
    </source>
</evidence>
<organism evidence="6 7">
    <name type="scientific">Sphingomonas chungangi</name>
    <dbReference type="NCBI Taxonomy" id="2683589"/>
    <lineage>
        <taxon>Bacteria</taxon>
        <taxon>Pseudomonadati</taxon>
        <taxon>Pseudomonadota</taxon>
        <taxon>Alphaproteobacteria</taxon>
        <taxon>Sphingomonadales</taxon>
        <taxon>Sphingomonadaceae</taxon>
        <taxon>Sphingomonas</taxon>
    </lineage>
</organism>
<dbReference type="Proteomes" id="UP000570166">
    <property type="component" value="Unassembled WGS sequence"/>
</dbReference>
<reference evidence="6 7" key="1">
    <citation type="submission" date="2020-07" db="EMBL/GenBank/DDBJ databases">
        <authorList>
            <person name="Sun Q."/>
        </authorList>
    </citation>
    <scope>NUCLEOTIDE SEQUENCE [LARGE SCALE GENOMIC DNA]</scope>
    <source>
        <strain evidence="6 7">CGMCC 1.13654</strain>
    </source>
</reference>
<dbReference type="Gene3D" id="1.10.443.10">
    <property type="entry name" value="Intergrase catalytic core"/>
    <property type="match status" value="1"/>
</dbReference>
<dbReference type="Gene3D" id="3.30.160.390">
    <property type="entry name" value="Integrase, DNA-binding domain"/>
    <property type="match status" value="1"/>
</dbReference>
<dbReference type="GO" id="GO:0015074">
    <property type="term" value="P:DNA integration"/>
    <property type="evidence" value="ECO:0007669"/>
    <property type="project" value="UniProtKB-KW"/>
</dbReference>
<dbReference type="InterPro" id="IPR013762">
    <property type="entry name" value="Integrase-like_cat_sf"/>
</dbReference>
<dbReference type="GO" id="GO:0003677">
    <property type="term" value="F:DNA binding"/>
    <property type="evidence" value="ECO:0007669"/>
    <property type="project" value="UniProtKB-KW"/>
</dbReference>
<dbReference type="Pfam" id="PF00589">
    <property type="entry name" value="Phage_integrase"/>
    <property type="match status" value="1"/>
</dbReference>
<comment type="caution">
    <text evidence="6">The sequence shown here is derived from an EMBL/GenBank/DDBJ whole genome shotgun (WGS) entry which is preliminary data.</text>
</comment>